<protein>
    <submittedName>
        <fullName evidence="2">Uncharacterized protein</fullName>
    </submittedName>
</protein>
<dbReference type="Proteomes" id="UP001500879">
    <property type="component" value="Unassembled WGS sequence"/>
</dbReference>
<keyword evidence="3" id="KW-1185">Reference proteome</keyword>
<proteinExistence type="predicted"/>
<feature type="region of interest" description="Disordered" evidence="1">
    <location>
        <begin position="1"/>
        <end position="29"/>
    </location>
</feature>
<organism evidence="2 3">
    <name type="scientific">Streptomyces luteireticuli</name>
    <dbReference type="NCBI Taxonomy" id="173858"/>
    <lineage>
        <taxon>Bacteria</taxon>
        <taxon>Bacillati</taxon>
        <taxon>Actinomycetota</taxon>
        <taxon>Actinomycetes</taxon>
        <taxon>Kitasatosporales</taxon>
        <taxon>Streptomycetaceae</taxon>
        <taxon>Streptomyces</taxon>
    </lineage>
</organism>
<evidence type="ECO:0000256" key="1">
    <source>
        <dbReference type="SAM" id="MobiDB-lite"/>
    </source>
</evidence>
<gene>
    <name evidence="2" type="ORF">GCM10010357_39940</name>
</gene>
<accession>A0ABN0YWE5</accession>
<dbReference type="EMBL" id="BAAABX010000046">
    <property type="protein sequence ID" value="GAA0414690.1"/>
    <property type="molecule type" value="Genomic_DNA"/>
</dbReference>
<evidence type="ECO:0000313" key="2">
    <source>
        <dbReference type="EMBL" id="GAA0414690.1"/>
    </source>
</evidence>
<comment type="caution">
    <text evidence="2">The sequence shown here is derived from an EMBL/GenBank/DDBJ whole genome shotgun (WGS) entry which is preliminary data.</text>
</comment>
<sequence>MPGAGQPQGLGAVGEAHVQDAQPPPDREADAYLLVELPADELVADRVP</sequence>
<reference evidence="2 3" key="1">
    <citation type="journal article" date="2019" name="Int. J. Syst. Evol. Microbiol.">
        <title>The Global Catalogue of Microorganisms (GCM) 10K type strain sequencing project: providing services to taxonomists for standard genome sequencing and annotation.</title>
        <authorList>
            <consortium name="The Broad Institute Genomics Platform"/>
            <consortium name="The Broad Institute Genome Sequencing Center for Infectious Disease"/>
            <person name="Wu L."/>
            <person name="Ma J."/>
        </authorList>
    </citation>
    <scope>NUCLEOTIDE SEQUENCE [LARGE SCALE GENOMIC DNA]</scope>
    <source>
        <strain evidence="2 3">JCM 4788</strain>
    </source>
</reference>
<evidence type="ECO:0000313" key="3">
    <source>
        <dbReference type="Proteomes" id="UP001500879"/>
    </source>
</evidence>
<name>A0ABN0YWE5_9ACTN</name>
<feature type="compositionally biased region" description="Gly residues" evidence="1">
    <location>
        <begin position="1"/>
        <end position="12"/>
    </location>
</feature>